<dbReference type="Gene3D" id="3.30.70.270">
    <property type="match status" value="1"/>
</dbReference>
<comment type="caution">
    <text evidence="7">The sequence shown here is derived from an EMBL/GenBank/DDBJ whole genome shotgun (WGS) entry which is preliminary data.</text>
</comment>
<dbReference type="InterPro" id="IPR000014">
    <property type="entry name" value="PAS"/>
</dbReference>
<feature type="domain" description="EAL" evidence="5">
    <location>
        <begin position="444"/>
        <end position="699"/>
    </location>
</feature>
<keyword evidence="1" id="KW-0597">Phosphoprotein</keyword>
<gene>
    <name evidence="7" type="ORF">PZA18_22355</name>
</gene>
<dbReference type="Gene3D" id="3.20.20.450">
    <property type="entry name" value="EAL domain"/>
    <property type="match status" value="1"/>
</dbReference>
<sequence>MPALRVLVVDDSEDDALLDVLALRRQGYEIEYERVDTAEDMRQRLNKAQWDVVLSDFSMPNFSAIEALQIFQEGSFPIPFIVVTGTIGEESAVAMMKAGVNDFVLKTHLKRLPTVVERELRESDTRAAKFRAEAALRESQERYELAITGANDGLWDWNIRDNTIYLSPRWKAMLGYTEDELQNIPSESWLALAHPDEVPLLRAKLVQHMKGESPHFEAEHRMCHKDGNWRWMLTRGIALIDPETQQAYRMAGSLTDITERKRAEEQLLYDALHDGLTGLANRALFTDFLGFSLGHSQRDPNYLCAVLCLNLERFRYINDSFGHGIGDQILKITAERLASVRRGGDVVARFGGDEFAILLDDIDDANDAKLFTEQMLTEVAKPIHVEGHEVYPGARVGIALSSSGYTHPEEMIRDADTAMHRAKSQGRAKYEIFDRAMHGTMLRALKMEQEIRRALDSHEFLPFYQPIVDLCSGKVAAFEALVRWKKATGELVSPAEFIPLAEELGLINQIGQQMLQMACAQISTWQKDFPAEALQISVNLSGKQFNQPDLVDQVDRAVAEAGIDAQFLELEITESILMENTDAIVEMLQRFRERGIRILMDDFGTGYSSLSYLHRFPSNVLKIDGSFVRRMGDDTGSHEIVRTIVLLGHNLGMKVIAEGVETFEQYSMLKSMDCDYAQGYHIAKPMPADQATTFITQRNLGL</sequence>
<dbReference type="InterPro" id="IPR000160">
    <property type="entry name" value="GGDEF_dom"/>
</dbReference>
<evidence type="ECO:0000259" key="2">
    <source>
        <dbReference type="PROSITE" id="PS50110"/>
    </source>
</evidence>
<dbReference type="PROSITE" id="PS50110">
    <property type="entry name" value="RESPONSE_REGULATORY"/>
    <property type="match status" value="1"/>
</dbReference>
<dbReference type="SMART" id="SM00267">
    <property type="entry name" value="GGDEF"/>
    <property type="match status" value="1"/>
</dbReference>
<dbReference type="NCBIfam" id="TIGR00254">
    <property type="entry name" value="GGDEF"/>
    <property type="match status" value="1"/>
</dbReference>
<evidence type="ECO:0000259" key="3">
    <source>
        <dbReference type="PROSITE" id="PS50112"/>
    </source>
</evidence>
<dbReference type="RefSeq" id="WP_284103114.1">
    <property type="nucleotide sequence ID" value="NZ_JARRAF010000052.1"/>
</dbReference>
<dbReference type="PANTHER" id="PTHR44757:SF2">
    <property type="entry name" value="BIOFILM ARCHITECTURE MAINTENANCE PROTEIN MBAA"/>
    <property type="match status" value="1"/>
</dbReference>
<feature type="domain" description="PAC" evidence="4">
    <location>
        <begin position="216"/>
        <end position="269"/>
    </location>
</feature>
<dbReference type="PROSITE" id="PS50113">
    <property type="entry name" value="PAC"/>
    <property type="match status" value="1"/>
</dbReference>
<dbReference type="EMBL" id="JARRAF010000052">
    <property type="protein sequence ID" value="MDK2126793.1"/>
    <property type="molecule type" value="Genomic_DNA"/>
</dbReference>
<proteinExistence type="predicted"/>
<keyword evidence="8" id="KW-1185">Reference proteome</keyword>
<evidence type="ECO:0000313" key="7">
    <source>
        <dbReference type="EMBL" id="MDK2126793.1"/>
    </source>
</evidence>
<dbReference type="PROSITE" id="PS50883">
    <property type="entry name" value="EAL"/>
    <property type="match status" value="1"/>
</dbReference>
<accession>A0ABT7E3B8</accession>
<dbReference type="Proteomes" id="UP001172778">
    <property type="component" value="Unassembled WGS sequence"/>
</dbReference>
<evidence type="ECO:0000256" key="1">
    <source>
        <dbReference type="PROSITE-ProRule" id="PRU00169"/>
    </source>
</evidence>
<dbReference type="NCBIfam" id="TIGR00229">
    <property type="entry name" value="sensory_box"/>
    <property type="match status" value="1"/>
</dbReference>
<dbReference type="SUPFAM" id="SSF141868">
    <property type="entry name" value="EAL domain-like"/>
    <property type="match status" value="1"/>
</dbReference>
<dbReference type="Pfam" id="PF00990">
    <property type="entry name" value="GGDEF"/>
    <property type="match status" value="1"/>
</dbReference>
<dbReference type="InterPro" id="IPR001610">
    <property type="entry name" value="PAC"/>
</dbReference>
<dbReference type="SMART" id="SM00448">
    <property type="entry name" value="REC"/>
    <property type="match status" value="1"/>
</dbReference>
<evidence type="ECO:0000259" key="4">
    <source>
        <dbReference type="PROSITE" id="PS50113"/>
    </source>
</evidence>
<dbReference type="Gene3D" id="3.40.50.2300">
    <property type="match status" value="1"/>
</dbReference>
<evidence type="ECO:0000313" key="8">
    <source>
        <dbReference type="Proteomes" id="UP001172778"/>
    </source>
</evidence>
<dbReference type="Pfam" id="PF08447">
    <property type="entry name" value="PAS_3"/>
    <property type="match status" value="1"/>
</dbReference>
<reference evidence="7" key="1">
    <citation type="submission" date="2023-03" db="EMBL/GenBank/DDBJ databases">
        <title>Chitinimonas shenzhenensis gen. nov., sp. nov., a novel member of family Burkholderiaceae isolated from activated sludge collected in Shen Zhen, China.</title>
        <authorList>
            <person name="Wang X."/>
        </authorList>
    </citation>
    <scope>NUCLEOTIDE SEQUENCE</scope>
    <source>
        <strain evidence="7">DQS-5</strain>
    </source>
</reference>
<dbReference type="InterPro" id="IPR001633">
    <property type="entry name" value="EAL_dom"/>
</dbReference>
<dbReference type="Gene3D" id="3.30.450.20">
    <property type="entry name" value="PAS domain"/>
    <property type="match status" value="1"/>
</dbReference>
<dbReference type="PANTHER" id="PTHR44757">
    <property type="entry name" value="DIGUANYLATE CYCLASE DGCP"/>
    <property type="match status" value="1"/>
</dbReference>
<dbReference type="PROSITE" id="PS50887">
    <property type="entry name" value="GGDEF"/>
    <property type="match status" value="1"/>
</dbReference>
<evidence type="ECO:0000259" key="6">
    <source>
        <dbReference type="PROSITE" id="PS50887"/>
    </source>
</evidence>
<feature type="domain" description="GGDEF" evidence="6">
    <location>
        <begin position="302"/>
        <end position="435"/>
    </location>
</feature>
<evidence type="ECO:0000259" key="5">
    <source>
        <dbReference type="PROSITE" id="PS50883"/>
    </source>
</evidence>
<name>A0ABT7E3B8_9NEIS</name>
<feature type="domain" description="PAS" evidence="3">
    <location>
        <begin position="139"/>
        <end position="212"/>
    </location>
</feature>
<dbReference type="InterPro" id="IPR000700">
    <property type="entry name" value="PAS-assoc_C"/>
</dbReference>
<dbReference type="CDD" id="cd01948">
    <property type="entry name" value="EAL"/>
    <property type="match status" value="1"/>
</dbReference>
<dbReference type="SUPFAM" id="SSF55073">
    <property type="entry name" value="Nucleotide cyclase"/>
    <property type="match status" value="1"/>
</dbReference>
<protein>
    <submittedName>
        <fullName evidence="7">EAL domain-containing protein</fullName>
    </submittedName>
</protein>
<dbReference type="PROSITE" id="PS50112">
    <property type="entry name" value="PAS"/>
    <property type="match status" value="1"/>
</dbReference>
<dbReference type="InterPro" id="IPR029787">
    <property type="entry name" value="Nucleotide_cyclase"/>
</dbReference>
<dbReference type="CDD" id="cd00156">
    <property type="entry name" value="REC"/>
    <property type="match status" value="1"/>
</dbReference>
<dbReference type="Pfam" id="PF00563">
    <property type="entry name" value="EAL"/>
    <property type="match status" value="1"/>
</dbReference>
<feature type="modified residue" description="4-aspartylphosphate" evidence="1">
    <location>
        <position position="56"/>
    </location>
</feature>
<dbReference type="SMART" id="SM00052">
    <property type="entry name" value="EAL"/>
    <property type="match status" value="1"/>
</dbReference>
<feature type="domain" description="Response regulatory" evidence="2">
    <location>
        <begin position="5"/>
        <end position="121"/>
    </location>
</feature>
<organism evidence="7 8">
    <name type="scientific">Parachitinimonas caeni</name>
    <dbReference type="NCBI Taxonomy" id="3031301"/>
    <lineage>
        <taxon>Bacteria</taxon>
        <taxon>Pseudomonadati</taxon>
        <taxon>Pseudomonadota</taxon>
        <taxon>Betaproteobacteria</taxon>
        <taxon>Neisseriales</taxon>
        <taxon>Chitinibacteraceae</taxon>
        <taxon>Parachitinimonas</taxon>
    </lineage>
</organism>
<dbReference type="InterPro" id="IPR035965">
    <property type="entry name" value="PAS-like_dom_sf"/>
</dbReference>
<dbReference type="SUPFAM" id="SSF52172">
    <property type="entry name" value="CheY-like"/>
    <property type="match status" value="1"/>
</dbReference>
<dbReference type="InterPro" id="IPR001789">
    <property type="entry name" value="Sig_transdc_resp-reg_receiver"/>
</dbReference>
<dbReference type="InterPro" id="IPR035919">
    <property type="entry name" value="EAL_sf"/>
</dbReference>
<dbReference type="InterPro" id="IPR013655">
    <property type="entry name" value="PAS_fold_3"/>
</dbReference>
<dbReference type="InterPro" id="IPR043128">
    <property type="entry name" value="Rev_trsase/Diguanyl_cyclase"/>
</dbReference>
<dbReference type="Pfam" id="PF00072">
    <property type="entry name" value="Response_reg"/>
    <property type="match status" value="1"/>
</dbReference>
<dbReference type="SUPFAM" id="SSF55785">
    <property type="entry name" value="PYP-like sensor domain (PAS domain)"/>
    <property type="match status" value="1"/>
</dbReference>
<dbReference type="CDD" id="cd01949">
    <property type="entry name" value="GGDEF"/>
    <property type="match status" value="1"/>
</dbReference>
<dbReference type="SMART" id="SM00091">
    <property type="entry name" value="PAS"/>
    <property type="match status" value="1"/>
</dbReference>
<dbReference type="InterPro" id="IPR011006">
    <property type="entry name" value="CheY-like_superfamily"/>
</dbReference>
<dbReference type="InterPro" id="IPR052155">
    <property type="entry name" value="Biofilm_reg_signaling"/>
</dbReference>
<dbReference type="CDD" id="cd00130">
    <property type="entry name" value="PAS"/>
    <property type="match status" value="1"/>
</dbReference>
<dbReference type="SMART" id="SM00086">
    <property type="entry name" value="PAC"/>
    <property type="match status" value="1"/>
</dbReference>